<sequence>MTFHDNTSIQVTNITLNVENLSTMIKFYKQILGLTVNTETQKDVIFNIGNHGHTLTLHEITDGRRPSMKEAGLFHIALLLPSRIDLANFLYHASSLGVQVGGGDHLVSEALYLSDPEGNGIEIYDDRSKNEWSWNGNKVKMDTLQVDVNVLVAQRTETGWQGMPDDAKIGHLHLKTADLEQARHYYIDQLGLDHISDYPQALFMSTNQYHHHIAANVWQSNTVRQDNDTSLGLSHVDIYKPSATSEQFIGPEGFEIAIHSDASLVADKNK</sequence>
<accession>A0A9X4L340</accession>
<organism evidence="2 3">
    <name type="scientific">Staphylococcus equorum</name>
    <dbReference type="NCBI Taxonomy" id="246432"/>
    <lineage>
        <taxon>Bacteria</taxon>
        <taxon>Bacillati</taxon>
        <taxon>Bacillota</taxon>
        <taxon>Bacilli</taxon>
        <taxon>Bacillales</taxon>
        <taxon>Staphylococcaceae</taxon>
        <taxon>Staphylococcus</taxon>
    </lineage>
</organism>
<feature type="domain" description="VOC" evidence="1">
    <location>
        <begin position="10"/>
        <end position="126"/>
    </location>
</feature>
<dbReference type="EMBL" id="JAMBQA010000002">
    <property type="protein sequence ID" value="MDG0845555.1"/>
    <property type="molecule type" value="Genomic_DNA"/>
</dbReference>
<dbReference type="PANTHER" id="PTHR43279:SF1">
    <property type="entry name" value="CATECHOL-2,3-DIOXYGENASE"/>
    <property type="match status" value="1"/>
</dbReference>
<dbReference type="InterPro" id="IPR004360">
    <property type="entry name" value="Glyas_Fos-R_dOase_dom"/>
</dbReference>
<dbReference type="Proteomes" id="UP001152422">
    <property type="component" value="Unassembled WGS sequence"/>
</dbReference>
<dbReference type="RefSeq" id="WP_277582988.1">
    <property type="nucleotide sequence ID" value="NZ_JAMBPY010000002.1"/>
</dbReference>
<gene>
    <name evidence="2" type="ORF">M4L89_04910</name>
</gene>
<evidence type="ECO:0000313" key="3">
    <source>
        <dbReference type="Proteomes" id="UP001152422"/>
    </source>
</evidence>
<dbReference type="Gene3D" id="3.10.180.10">
    <property type="entry name" value="2,3-Dihydroxybiphenyl 1,2-Dioxygenase, domain 1"/>
    <property type="match status" value="2"/>
</dbReference>
<evidence type="ECO:0000259" key="1">
    <source>
        <dbReference type="PROSITE" id="PS51819"/>
    </source>
</evidence>
<comment type="caution">
    <text evidence="2">The sequence shown here is derived from an EMBL/GenBank/DDBJ whole genome shotgun (WGS) entry which is preliminary data.</text>
</comment>
<evidence type="ECO:0000313" key="2">
    <source>
        <dbReference type="EMBL" id="MDG0845555.1"/>
    </source>
</evidence>
<dbReference type="AlphaFoldDB" id="A0A9X4L340"/>
<protein>
    <submittedName>
        <fullName evidence="2">VOC family protein</fullName>
    </submittedName>
</protein>
<dbReference type="PANTHER" id="PTHR43279">
    <property type="entry name" value="CATECHOL-2,3-DIOXYGENASE"/>
    <property type="match status" value="1"/>
</dbReference>
<keyword evidence="3" id="KW-1185">Reference proteome</keyword>
<dbReference type="PROSITE" id="PS51819">
    <property type="entry name" value="VOC"/>
    <property type="match status" value="1"/>
</dbReference>
<dbReference type="Pfam" id="PF00903">
    <property type="entry name" value="Glyoxalase"/>
    <property type="match status" value="1"/>
</dbReference>
<name>A0A9X4L340_9STAP</name>
<dbReference type="InterPro" id="IPR037523">
    <property type="entry name" value="VOC_core"/>
</dbReference>
<reference evidence="2" key="1">
    <citation type="submission" date="2022-05" db="EMBL/GenBank/DDBJ databases">
        <title>Comparative genomics of Staphylococcus equorum isolates.</title>
        <authorList>
            <person name="Luelf R.H."/>
        </authorList>
    </citation>
    <scope>NUCLEOTIDE SEQUENCE</scope>
    <source>
        <strain evidence="2">TMW 2.2497</strain>
    </source>
</reference>
<dbReference type="InterPro" id="IPR029068">
    <property type="entry name" value="Glyas_Bleomycin-R_OHBP_Dase"/>
</dbReference>
<dbReference type="SUPFAM" id="SSF54593">
    <property type="entry name" value="Glyoxalase/Bleomycin resistance protein/Dihydroxybiphenyl dioxygenase"/>
    <property type="match status" value="2"/>
</dbReference>
<proteinExistence type="predicted"/>